<gene>
    <name evidence="2" type="ORF">A1Q2_06491</name>
</gene>
<protein>
    <submittedName>
        <fullName evidence="2">Uncharacterized protein</fullName>
    </submittedName>
</protein>
<comment type="caution">
    <text evidence="2">The sequence shown here is derived from an EMBL/GenBank/DDBJ whole genome shotgun (WGS) entry which is preliminary data.</text>
</comment>
<dbReference type="InParanoid" id="K1VJE4"/>
<proteinExistence type="predicted"/>
<keyword evidence="3" id="KW-1185">Reference proteome</keyword>
<name>K1VJE4_TRIAC</name>
<evidence type="ECO:0000313" key="3">
    <source>
        <dbReference type="Proteomes" id="UP000006757"/>
    </source>
</evidence>
<reference evidence="2 3" key="1">
    <citation type="journal article" date="2012" name="Eukaryot. Cell">
        <title>Genome sequence of the Trichosporon asahii environmental strain CBS 8904.</title>
        <authorList>
            <person name="Yang R.Y."/>
            <person name="Li H.T."/>
            <person name="Zhu H."/>
            <person name="Zhou G.P."/>
            <person name="Wang M."/>
            <person name="Wang L."/>
        </authorList>
    </citation>
    <scope>NUCLEOTIDE SEQUENCE [LARGE SCALE GENOMIC DNA]</scope>
    <source>
        <strain evidence="2 3">CBS 8904</strain>
    </source>
</reference>
<organism evidence="2 3">
    <name type="scientific">Trichosporon asahii var. asahii (strain CBS 8904)</name>
    <name type="common">Yeast</name>
    <dbReference type="NCBI Taxonomy" id="1220162"/>
    <lineage>
        <taxon>Eukaryota</taxon>
        <taxon>Fungi</taxon>
        <taxon>Dikarya</taxon>
        <taxon>Basidiomycota</taxon>
        <taxon>Agaricomycotina</taxon>
        <taxon>Tremellomycetes</taxon>
        <taxon>Trichosporonales</taxon>
        <taxon>Trichosporonaceae</taxon>
        <taxon>Trichosporon</taxon>
    </lineage>
</organism>
<dbReference type="EMBL" id="AMBO01000373">
    <property type="protein sequence ID" value="EKC99291.1"/>
    <property type="molecule type" value="Genomic_DNA"/>
</dbReference>
<dbReference type="Proteomes" id="UP000006757">
    <property type="component" value="Unassembled WGS sequence"/>
</dbReference>
<dbReference type="HOGENOM" id="CLU_1349744_0_0_1"/>
<sequence length="203" mass="21826">MRVFSDPVRGDTATRAVSPPTLAADSAAIDPNRSLTNQHRSVDLLMCPKVIVAELSLALGRPRGGESREKWAGSAPPRPAPHLGEPDFDLAGHPKPVRYHWVQPLGPAAAPLRAMGQTHAQEEDKLHPVDGFRVESPLPSPLPSLDVWKECDAESTHTGIPALKSCPPSAHSLTCTLDICAAPVTRIRDYCAAYRSHLCSISV</sequence>
<feature type="region of interest" description="Disordered" evidence="1">
    <location>
        <begin position="62"/>
        <end position="89"/>
    </location>
</feature>
<accession>K1VJE4</accession>
<evidence type="ECO:0000256" key="1">
    <source>
        <dbReference type="SAM" id="MobiDB-lite"/>
    </source>
</evidence>
<evidence type="ECO:0000313" key="2">
    <source>
        <dbReference type="EMBL" id="EKC99291.1"/>
    </source>
</evidence>
<dbReference type="AlphaFoldDB" id="K1VJE4"/>